<dbReference type="Proteomes" id="UP000799424">
    <property type="component" value="Unassembled WGS sequence"/>
</dbReference>
<accession>A0A6A6ZAM5</accession>
<sequence length="105" mass="12499">MKESIFSLDLLIHRVEELQRIDQLETLQNLTRQNSLLQDVVTEYQRRWCCTISLLEKTLEAVFSLQKAIKHFEIEREAAERVWLASWGIERPRVDLQTYNPAGWI</sequence>
<organism evidence="1 2">
    <name type="scientific">Ophiobolus disseminans</name>
    <dbReference type="NCBI Taxonomy" id="1469910"/>
    <lineage>
        <taxon>Eukaryota</taxon>
        <taxon>Fungi</taxon>
        <taxon>Dikarya</taxon>
        <taxon>Ascomycota</taxon>
        <taxon>Pezizomycotina</taxon>
        <taxon>Dothideomycetes</taxon>
        <taxon>Pleosporomycetidae</taxon>
        <taxon>Pleosporales</taxon>
        <taxon>Pleosporineae</taxon>
        <taxon>Phaeosphaeriaceae</taxon>
        <taxon>Ophiobolus</taxon>
    </lineage>
</organism>
<dbReference type="OrthoDB" id="3434684at2759"/>
<keyword evidence="2" id="KW-1185">Reference proteome</keyword>
<name>A0A6A6ZAM5_9PLEO</name>
<proteinExistence type="predicted"/>
<reference evidence="1" key="1">
    <citation type="journal article" date="2020" name="Stud. Mycol.">
        <title>101 Dothideomycetes genomes: a test case for predicting lifestyles and emergence of pathogens.</title>
        <authorList>
            <person name="Haridas S."/>
            <person name="Albert R."/>
            <person name="Binder M."/>
            <person name="Bloem J."/>
            <person name="Labutti K."/>
            <person name="Salamov A."/>
            <person name="Andreopoulos B."/>
            <person name="Baker S."/>
            <person name="Barry K."/>
            <person name="Bills G."/>
            <person name="Bluhm B."/>
            <person name="Cannon C."/>
            <person name="Castanera R."/>
            <person name="Culley D."/>
            <person name="Daum C."/>
            <person name="Ezra D."/>
            <person name="Gonzalez J."/>
            <person name="Henrissat B."/>
            <person name="Kuo A."/>
            <person name="Liang C."/>
            <person name="Lipzen A."/>
            <person name="Lutzoni F."/>
            <person name="Magnuson J."/>
            <person name="Mondo S."/>
            <person name="Nolan M."/>
            <person name="Ohm R."/>
            <person name="Pangilinan J."/>
            <person name="Park H.-J."/>
            <person name="Ramirez L."/>
            <person name="Alfaro M."/>
            <person name="Sun H."/>
            <person name="Tritt A."/>
            <person name="Yoshinaga Y."/>
            <person name="Zwiers L.-H."/>
            <person name="Turgeon B."/>
            <person name="Goodwin S."/>
            <person name="Spatafora J."/>
            <person name="Crous P."/>
            <person name="Grigoriev I."/>
        </authorList>
    </citation>
    <scope>NUCLEOTIDE SEQUENCE</scope>
    <source>
        <strain evidence="1">CBS 113818</strain>
    </source>
</reference>
<protein>
    <submittedName>
        <fullName evidence="1">Uncharacterized protein</fullName>
    </submittedName>
</protein>
<dbReference type="EMBL" id="MU006262">
    <property type="protein sequence ID" value="KAF2818076.1"/>
    <property type="molecule type" value="Genomic_DNA"/>
</dbReference>
<evidence type="ECO:0000313" key="2">
    <source>
        <dbReference type="Proteomes" id="UP000799424"/>
    </source>
</evidence>
<evidence type="ECO:0000313" key="1">
    <source>
        <dbReference type="EMBL" id="KAF2818076.1"/>
    </source>
</evidence>
<gene>
    <name evidence="1" type="ORF">CC86DRAFT_309943</name>
</gene>
<dbReference type="AlphaFoldDB" id="A0A6A6ZAM5"/>